<dbReference type="InterPro" id="IPR050280">
    <property type="entry name" value="OMP_Chaperone_SurA"/>
</dbReference>
<protein>
    <recommendedName>
        <fullName evidence="7">Chaperone SurA</fullName>
    </recommendedName>
    <alternativeName>
        <fullName evidence="7">Peptidyl-prolyl cis-trans isomerase SurA</fullName>
        <shortName evidence="7">PPIase SurA</shortName>
        <ecNumber evidence="7">5.2.1.8</ecNumber>
    </alternativeName>
    <alternativeName>
        <fullName evidence="7">Rotamase SurA</fullName>
    </alternativeName>
</protein>
<dbReference type="OrthoDB" id="14196at2"/>
<evidence type="ECO:0000256" key="4">
    <source>
        <dbReference type="ARBA" id="ARBA00023110"/>
    </source>
</evidence>
<evidence type="ECO:0000256" key="6">
    <source>
        <dbReference type="ARBA" id="ARBA00023235"/>
    </source>
</evidence>
<sequence>MTRLSRFIQSKFGKFALIGAFITMWAINVSAQNPPSGNDIRPIDRIVAVVNEEVITQQETDELLQNTIQQLRKQNTQLPSMEILEKQLLERLITKRIQLQRAKEVGLSVSDNDLDQTLRRIVQDNHLTMDEFRQVLLQEGTNLNLFQDEIRDEILISRLKEQEINSRVNVTESEIDNFLENQANSPAANEEYRIAHILVQTSEQMDEAQIDIRHKRAEAAYEDLRQGISFAQVSAEYSDATDAMQGGELGWRPLGQIGSPFAELLLQMQPGEITPVVRSPIGFHILKLLERRQQEKSVTIIEQTHAQHILIKVSEIISEEDAHQLIDQIMERIHNGADFMEMAKAHSEDASASAGGDLGWVSPGDTVPEFEQAMNALLPGQISQPVRTSFGWHLIKVIERRSQDISEQKQRETARKTIHARKADAVAQEWLQQLRDQAYVEYKIEGG</sequence>
<dbReference type="Pfam" id="PF00639">
    <property type="entry name" value="Rotamase"/>
    <property type="match status" value="1"/>
</dbReference>
<dbReference type="PANTHER" id="PTHR47637">
    <property type="entry name" value="CHAPERONE SURA"/>
    <property type="match status" value="1"/>
</dbReference>
<dbReference type="EMBL" id="FPBL01000002">
    <property type="protein sequence ID" value="SFU39764.1"/>
    <property type="molecule type" value="Genomic_DNA"/>
</dbReference>
<name>A0A1I7FU57_9PROT</name>
<evidence type="ECO:0000256" key="7">
    <source>
        <dbReference type="HAMAP-Rule" id="MF_01183"/>
    </source>
</evidence>
<dbReference type="HAMAP" id="MF_01183">
    <property type="entry name" value="Chaperone_SurA"/>
    <property type="match status" value="1"/>
</dbReference>
<feature type="domain" description="PpiC" evidence="8">
    <location>
        <begin position="301"/>
        <end position="399"/>
    </location>
</feature>
<evidence type="ECO:0000256" key="3">
    <source>
        <dbReference type="ARBA" id="ARBA00022764"/>
    </source>
</evidence>
<keyword evidence="4 7" id="KW-0697">Rotamase</keyword>
<dbReference type="GO" id="GO:0030288">
    <property type="term" value="C:outer membrane-bounded periplasmic space"/>
    <property type="evidence" value="ECO:0007669"/>
    <property type="project" value="InterPro"/>
</dbReference>
<dbReference type="Gene3D" id="1.10.4030.10">
    <property type="entry name" value="Porin chaperone SurA, peptide-binding domain"/>
    <property type="match status" value="1"/>
</dbReference>
<dbReference type="GO" id="GO:0042277">
    <property type="term" value="F:peptide binding"/>
    <property type="evidence" value="ECO:0007669"/>
    <property type="project" value="InterPro"/>
</dbReference>
<comment type="domain">
    <text evidence="7">The PPIase activity resides only in the second parvulin domain. The N-terminal region and the C-terminal tail are necessary and sufficient for the chaperone activity of SurA. The PPIase activity is dispensable for SurA to function as a chaperone. The N-terminal region and the C-terminal tail are also required for porin recognition.</text>
</comment>
<reference evidence="9 10" key="1">
    <citation type="submission" date="2016-10" db="EMBL/GenBank/DDBJ databases">
        <authorList>
            <person name="de Groot N.N."/>
        </authorList>
    </citation>
    <scope>NUCLEOTIDE SEQUENCE [LARGE SCALE GENOMIC DNA]</scope>
    <source>
        <strain evidence="9 10">Nm24</strain>
    </source>
</reference>
<keyword evidence="5 7" id="KW-0143">Chaperone</keyword>
<evidence type="ECO:0000256" key="1">
    <source>
        <dbReference type="ARBA" id="ARBA00022729"/>
    </source>
</evidence>
<dbReference type="GO" id="GO:0043165">
    <property type="term" value="P:Gram-negative-bacterium-type cell outer membrane assembly"/>
    <property type="evidence" value="ECO:0007669"/>
    <property type="project" value="InterPro"/>
</dbReference>
<keyword evidence="3 7" id="KW-0574">Periplasm</keyword>
<dbReference type="PANTHER" id="PTHR47637:SF1">
    <property type="entry name" value="CHAPERONE SURA"/>
    <property type="match status" value="1"/>
</dbReference>
<dbReference type="InterPro" id="IPR046357">
    <property type="entry name" value="PPIase_dom_sf"/>
</dbReference>
<gene>
    <name evidence="7" type="primary">surA</name>
    <name evidence="9" type="ORF">SAMN05216339_1027</name>
</gene>
<evidence type="ECO:0000256" key="5">
    <source>
        <dbReference type="ARBA" id="ARBA00023186"/>
    </source>
</evidence>
<dbReference type="AlphaFoldDB" id="A0A1I7FU57"/>
<comment type="function">
    <text evidence="7">Chaperone involved in the correct folding and assembly of outer membrane proteins. Recognizes specific patterns of aromatic residues and the orientation of their side chains, which are found more frequently in integral outer membrane proteins. May act in both early periplasmic and late outer membrane-associated steps of protein maturation.</text>
</comment>
<comment type="catalytic activity">
    <reaction evidence="7">
        <text>[protein]-peptidylproline (omega=180) = [protein]-peptidylproline (omega=0)</text>
        <dbReference type="Rhea" id="RHEA:16237"/>
        <dbReference type="Rhea" id="RHEA-COMP:10747"/>
        <dbReference type="Rhea" id="RHEA-COMP:10748"/>
        <dbReference type="ChEBI" id="CHEBI:83833"/>
        <dbReference type="ChEBI" id="CHEBI:83834"/>
        <dbReference type="EC" id="5.2.1.8"/>
    </reaction>
</comment>
<keyword evidence="1 7" id="KW-0732">Signal</keyword>
<proteinExistence type="inferred from homology"/>
<dbReference type="InterPro" id="IPR000297">
    <property type="entry name" value="PPIase_PpiC"/>
</dbReference>
<keyword evidence="2 7" id="KW-0677">Repeat</keyword>
<evidence type="ECO:0000256" key="2">
    <source>
        <dbReference type="ARBA" id="ARBA00022737"/>
    </source>
</evidence>
<dbReference type="SUPFAM" id="SSF54534">
    <property type="entry name" value="FKBP-like"/>
    <property type="match status" value="2"/>
</dbReference>
<comment type="subcellular location">
    <subcellularLocation>
        <location evidence="7">Periplasm</location>
    </subcellularLocation>
    <text evidence="7">Is capable of associating with the outer membrane.</text>
</comment>
<dbReference type="InterPro" id="IPR015391">
    <property type="entry name" value="SurA_N"/>
</dbReference>
<evidence type="ECO:0000313" key="10">
    <source>
        <dbReference type="Proteomes" id="UP000183926"/>
    </source>
</evidence>
<dbReference type="Pfam" id="PF09312">
    <property type="entry name" value="SurA_N"/>
    <property type="match status" value="1"/>
</dbReference>
<accession>A0A1I7FU57</accession>
<dbReference type="GO" id="GO:0003755">
    <property type="term" value="F:peptidyl-prolyl cis-trans isomerase activity"/>
    <property type="evidence" value="ECO:0007669"/>
    <property type="project" value="UniProtKB-UniRule"/>
</dbReference>
<dbReference type="EC" id="5.2.1.8" evidence="7"/>
<dbReference type="InterPro" id="IPR023034">
    <property type="entry name" value="PPIase_SurA"/>
</dbReference>
<dbReference type="Pfam" id="PF13616">
    <property type="entry name" value="Rotamase_3"/>
    <property type="match status" value="1"/>
</dbReference>
<dbReference type="GO" id="GO:0006457">
    <property type="term" value="P:protein folding"/>
    <property type="evidence" value="ECO:0007669"/>
    <property type="project" value="UniProtKB-UniRule"/>
</dbReference>
<dbReference type="GO" id="GO:0051082">
    <property type="term" value="F:unfolded protein binding"/>
    <property type="evidence" value="ECO:0007669"/>
    <property type="project" value="UniProtKB-UniRule"/>
</dbReference>
<keyword evidence="6 7" id="KW-0413">Isomerase</keyword>
<feature type="domain" description="PpiC" evidence="8">
    <location>
        <begin position="189"/>
        <end position="290"/>
    </location>
</feature>
<evidence type="ECO:0000259" key="8">
    <source>
        <dbReference type="PROSITE" id="PS50198"/>
    </source>
</evidence>
<dbReference type="GO" id="GO:0050821">
    <property type="term" value="P:protein stabilization"/>
    <property type="evidence" value="ECO:0007669"/>
    <property type="project" value="InterPro"/>
</dbReference>
<evidence type="ECO:0000313" key="9">
    <source>
        <dbReference type="EMBL" id="SFU39764.1"/>
    </source>
</evidence>
<dbReference type="Proteomes" id="UP000183926">
    <property type="component" value="Unassembled WGS sequence"/>
</dbReference>
<dbReference type="PROSITE" id="PS50198">
    <property type="entry name" value="PPIC_PPIASE_2"/>
    <property type="match status" value="2"/>
</dbReference>
<dbReference type="Gene3D" id="3.10.50.40">
    <property type="match status" value="2"/>
</dbReference>
<dbReference type="InterPro" id="IPR027304">
    <property type="entry name" value="Trigger_fact/SurA_dom_sf"/>
</dbReference>
<organism evidence="9 10">
    <name type="scientific">Nitrosomonas eutropha</name>
    <dbReference type="NCBI Taxonomy" id="916"/>
    <lineage>
        <taxon>Bacteria</taxon>
        <taxon>Pseudomonadati</taxon>
        <taxon>Pseudomonadota</taxon>
        <taxon>Betaproteobacteria</taxon>
        <taxon>Nitrosomonadales</taxon>
        <taxon>Nitrosomonadaceae</taxon>
        <taxon>Nitrosomonas</taxon>
    </lineage>
</organism>
<dbReference type="SUPFAM" id="SSF109998">
    <property type="entry name" value="Triger factor/SurA peptide-binding domain-like"/>
    <property type="match status" value="1"/>
</dbReference>